<feature type="chain" id="PRO_5046074145" evidence="2">
    <location>
        <begin position="21"/>
        <end position="64"/>
    </location>
</feature>
<accession>A0ABT1E4J4</accession>
<evidence type="ECO:0000256" key="1">
    <source>
        <dbReference type="SAM" id="MobiDB-lite"/>
    </source>
</evidence>
<keyword evidence="4" id="KW-1185">Reference proteome</keyword>
<dbReference type="Proteomes" id="UP001523369">
    <property type="component" value="Unassembled WGS sequence"/>
</dbReference>
<feature type="region of interest" description="Disordered" evidence="1">
    <location>
        <begin position="24"/>
        <end position="44"/>
    </location>
</feature>
<evidence type="ECO:0000313" key="3">
    <source>
        <dbReference type="EMBL" id="MCO8278060.1"/>
    </source>
</evidence>
<protein>
    <submittedName>
        <fullName evidence="3">Fasciclin domain-containing protein</fullName>
    </submittedName>
</protein>
<dbReference type="PROSITE" id="PS51257">
    <property type="entry name" value="PROKAR_LIPOPROTEIN"/>
    <property type="match status" value="1"/>
</dbReference>
<evidence type="ECO:0000256" key="2">
    <source>
        <dbReference type="SAM" id="SignalP"/>
    </source>
</evidence>
<proteinExistence type="predicted"/>
<gene>
    <name evidence="3" type="ORF">M1L60_46575</name>
</gene>
<feature type="compositionally biased region" description="Low complexity" evidence="1">
    <location>
        <begin position="29"/>
        <end position="44"/>
    </location>
</feature>
<evidence type="ECO:0000313" key="4">
    <source>
        <dbReference type="Proteomes" id="UP001523369"/>
    </source>
</evidence>
<feature type="non-terminal residue" evidence="3">
    <location>
        <position position="64"/>
    </location>
</feature>
<organism evidence="3 4">
    <name type="scientific">Paractinoplanes aksuensis</name>
    <dbReference type="NCBI Taxonomy" id="2939490"/>
    <lineage>
        <taxon>Bacteria</taxon>
        <taxon>Bacillati</taxon>
        <taxon>Actinomycetota</taxon>
        <taxon>Actinomycetes</taxon>
        <taxon>Micromonosporales</taxon>
        <taxon>Micromonosporaceae</taxon>
        <taxon>Paractinoplanes</taxon>
    </lineage>
</organism>
<feature type="signal peptide" evidence="2">
    <location>
        <begin position="1"/>
        <end position="20"/>
    </location>
</feature>
<name>A0ABT1E4J4_9ACTN</name>
<keyword evidence="2" id="KW-0732">Signal</keyword>
<sequence length="64" mass="6192">MRATKFTALTAATLFSISLAACGSDSDEPAAAPTMTSPAPMASSAAPAMENFGAGCAAVPTDPA</sequence>
<reference evidence="3 4" key="1">
    <citation type="submission" date="2022-06" db="EMBL/GenBank/DDBJ databases">
        <title>New Species of the Genus Actinoplanes, ActinopZanes ferrugineus.</title>
        <authorList>
            <person name="Ding P."/>
        </authorList>
    </citation>
    <scope>NUCLEOTIDE SEQUENCE [LARGE SCALE GENOMIC DNA]</scope>
    <source>
        <strain evidence="3 4">TRM88003</strain>
    </source>
</reference>
<dbReference type="EMBL" id="JAMYJR010000081">
    <property type="protein sequence ID" value="MCO8278060.1"/>
    <property type="molecule type" value="Genomic_DNA"/>
</dbReference>
<comment type="caution">
    <text evidence="3">The sequence shown here is derived from an EMBL/GenBank/DDBJ whole genome shotgun (WGS) entry which is preliminary data.</text>
</comment>